<evidence type="ECO:0000256" key="1">
    <source>
        <dbReference type="ARBA" id="ARBA00022741"/>
    </source>
</evidence>
<name>A0AAW1NX43_9CHLO</name>
<feature type="compositionally biased region" description="Basic and acidic residues" evidence="5">
    <location>
        <begin position="576"/>
        <end position="596"/>
    </location>
</feature>
<sequence length="693" mass="76560">MNLFRWGGKSKPEEPETASPPGNPLELISYNTENGKFHLGKEALQVLRKVNGPVGVVAVSGRARQGKSFILNQLLGQSSGFTVASTHRPCTKGLWMWSTPVERRNPDGSTYHLVLLDTEGIDAYDQTGQYSTQIFSLAVLLSSLFVYNQMGGIDEAALDRLSLVTEMTRHIRVKAGAASGESELADFTPSFLWLLRDFYLTLEEEGRKITPREYLETALRHLNGTGAAVDAKNQIRESIKALFPNRDCFSLVRPHNDERQLAQLEALPPQQLRPEFREGLEKLTKLIFARAQPKRLGTQIISGCMLAALVEAYVDAINHGAVPTIATAWQGVAEAECRRAADVAEAKYSSSFNQGVEAEEAALDAEHLRCMAIAHQAYTDIAVGDESVRKAHEARFTERLSSTYATQRKERLASAEVQCRKEIQSFTTHLTQVAARQGVTREMLQQEMANFEARYQAGPAAGSVKWQLLAELRRLYDGIVNQVEERREREEAKTRASALAQAEARAQAAEQEAQARSGRRIQDLQAQLARAQRDLEGERIRAEAEQATHSSSSAALRKELNEASSGHQSVLAQLQSERDAARQDAESARAESRRYNDKLQVAEARVADLQAQLAAAQSAPRHAAPDFMATDGEAGEAFEVPDEVQDPQPKSMTIAQMKDYLVENGHEDKAYELASKKAKKGDYVAVMQSVLGT</sequence>
<evidence type="ECO:0000256" key="4">
    <source>
        <dbReference type="PROSITE-ProRule" id="PRU01052"/>
    </source>
</evidence>
<dbReference type="Pfam" id="PF02841">
    <property type="entry name" value="GBP_C"/>
    <property type="match status" value="1"/>
</dbReference>
<comment type="similarity">
    <text evidence="4">Belongs to the TRAFAC class dynamin-like GTPase superfamily. GB1/RHD3 GTPase family.</text>
</comment>
<evidence type="ECO:0000256" key="2">
    <source>
        <dbReference type="ARBA" id="ARBA00022801"/>
    </source>
</evidence>
<keyword evidence="1" id="KW-0547">Nucleotide-binding</keyword>
<keyword evidence="8" id="KW-1185">Reference proteome</keyword>
<dbReference type="AlphaFoldDB" id="A0AAW1NX43"/>
<dbReference type="InterPro" id="IPR003191">
    <property type="entry name" value="Guanylate-bd/ATL_C"/>
</dbReference>
<dbReference type="SUPFAM" id="SSF52540">
    <property type="entry name" value="P-loop containing nucleoside triphosphate hydrolases"/>
    <property type="match status" value="1"/>
</dbReference>
<evidence type="ECO:0000256" key="3">
    <source>
        <dbReference type="ARBA" id="ARBA00023134"/>
    </source>
</evidence>
<accession>A0AAW1NX43</accession>
<feature type="region of interest" description="Disordered" evidence="5">
    <location>
        <begin position="485"/>
        <end position="520"/>
    </location>
</feature>
<keyword evidence="3" id="KW-0342">GTP-binding</keyword>
<evidence type="ECO:0000313" key="7">
    <source>
        <dbReference type="EMBL" id="KAK9798122.1"/>
    </source>
</evidence>
<dbReference type="Gene3D" id="3.40.50.300">
    <property type="entry name" value="P-loop containing nucleotide triphosphate hydrolases"/>
    <property type="match status" value="1"/>
</dbReference>
<dbReference type="CDD" id="cd01851">
    <property type="entry name" value="GBP"/>
    <property type="match status" value="1"/>
</dbReference>
<protein>
    <recommendedName>
        <fullName evidence="6">GB1/RHD3-type G domain-containing protein</fullName>
    </recommendedName>
</protein>
<feature type="compositionally biased region" description="Low complexity" evidence="5">
    <location>
        <begin position="495"/>
        <end position="516"/>
    </location>
</feature>
<evidence type="ECO:0000256" key="5">
    <source>
        <dbReference type="SAM" id="MobiDB-lite"/>
    </source>
</evidence>
<feature type="compositionally biased region" description="Polar residues" evidence="5">
    <location>
        <begin position="562"/>
        <end position="575"/>
    </location>
</feature>
<dbReference type="Proteomes" id="UP001465755">
    <property type="component" value="Unassembled WGS sequence"/>
</dbReference>
<dbReference type="InterPro" id="IPR036543">
    <property type="entry name" value="Guanylate-bd_C_sf"/>
</dbReference>
<dbReference type="Pfam" id="PF02263">
    <property type="entry name" value="GBP"/>
    <property type="match status" value="1"/>
</dbReference>
<dbReference type="EMBL" id="JALJOQ010000102">
    <property type="protein sequence ID" value="KAK9798122.1"/>
    <property type="molecule type" value="Genomic_DNA"/>
</dbReference>
<reference evidence="7 8" key="1">
    <citation type="journal article" date="2024" name="Nat. Commun.">
        <title>Phylogenomics reveals the evolutionary origins of lichenization in chlorophyte algae.</title>
        <authorList>
            <person name="Puginier C."/>
            <person name="Libourel C."/>
            <person name="Otte J."/>
            <person name="Skaloud P."/>
            <person name="Haon M."/>
            <person name="Grisel S."/>
            <person name="Petersen M."/>
            <person name="Berrin J.G."/>
            <person name="Delaux P.M."/>
            <person name="Dal Grande F."/>
            <person name="Keller J."/>
        </authorList>
    </citation>
    <scope>NUCLEOTIDE SEQUENCE [LARGE SCALE GENOMIC DNA]</scope>
    <source>
        <strain evidence="7 8">SAG 2036</strain>
    </source>
</reference>
<gene>
    <name evidence="7" type="ORF">WJX73_001407</name>
</gene>
<feature type="region of interest" description="Disordered" evidence="5">
    <location>
        <begin position="559"/>
        <end position="596"/>
    </location>
</feature>
<proteinExistence type="inferred from homology"/>
<evidence type="ECO:0000259" key="6">
    <source>
        <dbReference type="PROSITE" id="PS51715"/>
    </source>
</evidence>
<dbReference type="Gene3D" id="1.20.1000.10">
    <property type="entry name" value="Guanylate-binding protein, C-terminal domain"/>
    <property type="match status" value="1"/>
</dbReference>
<dbReference type="InterPro" id="IPR030386">
    <property type="entry name" value="G_GB1_RHD3_dom"/>
</dbReference>
<dbReference type="SUPFAM" id="SSF48340">
    <property type="entry name" value="Interferon-induced guanylate-binding protein 1 (GBP1), C-terminal domain"/>
    <property type="match status" value="1"/>
</dbReference>
<dbReference type="GO" id="GO:0005525">
    <property type="term" value="F:GTP binding"/>
    <property type="evidence" value="ECO:0007669"/>
    <property type="project" value="UniProtKB-KW"/>
</dbReference>
<feature type="domain" description="GB1/RHD3-type G" evidence="6">
    <location>
        <begin position="51"/>
        <end position="292"/>
    </location>
</feature>
<organism evidence="7 8">
    <name type="scientific">Symbiochloris irregularis</name>
    <dbReference type="NCBI Taxonomy" id="706552"/>
    <lineage>
        <taxon>Eukaryota</taxon>
        <taxon>Viridiplantae</taxon>
        <taxon>Chlorophyta</taxon>
        <taxon>core chlorophytes</taxon>
        <taxon>Trebouxiophyceae</taxon>
        <taxon>Trebouxiales</taxon>
        <taxon>Trebouxiaceae</taxon>
        <taxon>Symbiochloris</taxon>
    </lineage>
</organism>
<keyword evidence="2" id="KW-0378">Hydrolase</keyword>
<evidence type="ECO:0000313" key="8">
    <source>
        <dbReference type="Proteomes" id="UP001465755"/>
    </source>
</evidence>
<dbReference type="PANTHER" id="PTHR10751">
    <property type="entry name" value="GUANYLATE BINDING PROTEIN"/>
    <property type="match status" value="1"/>
</dbReference>
<dbReference type="PROSITE" id="PS51715">
    <property type="entry name" value="G_GB1_RHD3"/>
    <property type="match status" value="1"/>
</dbReference>
<feature type="region of interest" description="Disordered" evidence="5">
    <location>
        <begin position="1"/>
        <end position="23"/>
    </location>
</feature>
<comment type="caution">
    <text evidence="7">The sequence shown here is derived from an EMBL/GenBank/DDBJ whole genome shotgun (WGS) entry which is preliminary data.</text>
</comment>
<dbReference type="InterPro" id="IPR027417">
    <property type="entry name" value="P-loop_NTPase"/>
</dbReference>
<dbReference type="GO" id="GO:0003924">
    <property type="term" value="F:GTPase activity"/>
    <property type="evidence" value="ECO:0007669"/>
    <property type="project" value="InterPro"/>
</dbReference>
<dbReference type="InterPro" id="IPR015894">
    <property type="entry name" value="Guanylate-bd_N"/>
</dbReference>
<feature type="compositionally biased region" description="Basic and acidic residues" evidence="5">
    <location>
        <begin position="485"/>
        <end position="494"/>
    </location>
</feature>